<feature type="non-terminal residue" evidence="1">
    <location>
        <position position="256"/>
    </location>
</feature>
<protein>
    <submittedName>
        <fullName evidence="1">Uncharacterized protein</fullName>
    </submittedName>
</protein>
<proteinExistence type="predicted"/>
<gene>
    <name evidence="1" type="ORF">TMI583_LOCUS45874</name>
</gene>
<name>A0A8S2WN87_9BILA</name>
<dbReference type="AlphaFoldDB" id="A0A8S2WN87"/>
<comment type="caution">
    <text evidence="1">The sequence shown here is derived from an EMBL/GenBank/DDBJ whole genome shotgun (WGS) entry which is preliminary data.</text>
</comment>
<reference evidence="1" key="1">
    <citation type="submission" date="2021-02" db="EMBL/GenBank/DDBJ databases">
        <authorList>
            <person name="Nowell W R."/>
        </authorList>
    </citation>
    <scope>NUCLEOTIDE SEQUENCE</scope>
</reference>
<feature type="non-terminal residue" evidence="1">
    <location>
        <position position="1"/>
    </location>
</feature>
<dbReference type="Proteomes" id="UP000682733">
    <property type="component" value="Unassembled WGS sequence"/>
</dbReference>
<dbReference type="EMBL" id="CAJOBA010083396">
    <property type="protein sequence ID" value="CAF4452110.1"/>
    <property type="molecule type" value="Genomic_DNA"/>
</dbReference>
<evidence type="ECO:0000313" key="2">
    <source>
        <dbReference type="Proteomes" id="UP000682733"/>
    </source>
</evidence>
<organism evidence="1 2">
    <name type="scientific">Didymodactylos carnosus</name>
    <dbReference type="NCBI Taxonomy" id="1234261"/>
    <lineage>
        <taxon>Eukaryota</taxon>
        <taxon>Metazoa</taxon>
        <taxon>Spiralia</taxon>
        <taxon>Gnathifera</taxon>
        <taxon>Rotifera</taxon>
        <taxon>Eurotatoria</taxon>
        <taxon>Bdelloidea</taxon>
        <taxon>Philodinida</taxon>
        <taxon>Philodinidae</taxon>
        <taxon>Didymodactylos</taxon>
    </lineage>
</organism>
<evidence type="ECO:0000313" key="1">
    <source>
        <dbReference type="EMBL" id="CAF4452110.1"/>
    </source>
</evidence>
<sequence length="256" mass="29316">VVVVDSTIMIDELFNRLRTQFITGSIIEGQVYNKYQCDDIPDIDLMINYRAINSQDELLPTSSIPGYVYVKWNSTTLGTLPYEIHPQQNIRCINGFELKSGHIYASTSDPLQYQTSTDVDSASVRVTTNLRDLTVIAKEFDVVLRRAESFQRDHTQKGKEFLILFTNVLNIFSYIRPSMLMSVPEADSFLNVEVIENMLHLCSPAFGYQLSDDNKSKSEALINYYLKYKHTIDKKISIQNANAGFQIFHNDLDYVP</sequence>
<accession>A0A8S2WN87</accession>